<keyword evidence="1" id="KW-0472">Membrane</keyword>
<dbReference type="Proteomes" id="UP000747399">
    <property type="component" value="Unassembled WGS sequence"/>
</dbReference>
<evidence type="ECO:0000313" key="3">
    <source>
        <dbReference type="Proteomes" id="UP000747399"/>
    </source>
</evidence>
<protein>
    <submittedName>
        <fullName evidence="2">Uncharacterized protein</fullName>
    </submittedName>
</protein>
<comment type="caution">
    <text evidence="2">The sequence shown here is derived from an EMBL/GenBank/DDBJ whole genome shotgun (WGS) entry which is preliminary data.</text>
</comment>
<dbReference type="EMBL" id="BNCO01000009">
    <property type="protein sequence ID" value="GIL50722.1"/>
    <property type="molecule type" value="Genomic_DNA"/>
</dbReference>
<gene>
    <name evidence="2" type="ORF">Vafri_6876</name>
</gene>
<keyword evidence="1" id="KW-0812">Transmembrane</keyword>
<evidence type="ECO:0000313" key="2">
    <source>
        <dbReference type="EMBL" id="GIL50722.1"/>
    </source>
</evidence>
<organism evidence="2 3">
    <name type="scientific">Volvox africanus</name>
    <dbReference type="NCBI Taxonomy" id="51714"/>
    <lineage>
        <taxon>Eukaryota</taxon>
        <taxon>Viridiplantae</taxon>
        <taxon>Chlorophyta</taxon>
        <taxon>core chlorophytes</taxon>
        <taxon>Chlorophyceae</taxon>
        <taxon>CS clade</taxon>
        <taxon>Chlamydomonadales</taxon>
        <taxon>Volvocaceae</taxon>
        <taxon>Volvox</taxon>
    </lineage>
</organism>
<dbReference type="PANTHER" id="PTHR31600:SF2">
    <property type="entry name" value="GAMETE ENRICHED GENE 10 PROTEIN-RELATED"/>
    <property type="match status" value="1"/>
</dbReference>
<proteinExistence type="predicted"/>
<accession>A0A8J4EYK4</accession>
<reference evidence="2" key="1">
    <citation type="journal article" date="2021" name="Proc. Natl. Acad. Sci. U.S.A.">
        <title>Three genomes in the algal genus Volvox reveal the fate of a haploid sex-determining region after a transition to homothallism.</title>
        <authorList>
            <person name="Yamamoto K."/>
            <person name="Hamaji T."/>
            <person name="Kawai-Toyooka H."/>
            <person name="Matsuzaki R."/>
            <person name="Takahashi F."/>
            <person name="Nishimura Y."/>
            <person name="Kawachi M."/>
            <person name="Noguchi H."/>
            <person name="Minakuchi Y."/>
            <person name="Umen J.G."/>
            <person name="Toyoda A."/>
            <person name="Nozaki H."/>
        </authorList>
    </citation>
    <scope>NUCLEOTIDE SEQUENCE</scope>
    <source>
        <strain evidence="2">NIES-3780</strain>
    </source>
</reference>
<keyword evidence="3" id="KW-1185">Reference proteome</keyword>
<sequence length="306" mass="34765">MKLMDSGQTQQVQQRYRLHALVTVALLAVVHIVCFAMTIHSIRTKRDSMLQLGRSGQAQRYMHQILTDVRSLDMISKNKSHPNLYNATEADAEFFVKRIAKSADEVQVRIKNILDSHHTATTNVRDLLFFTTRTVWDGKEDNGTDKFANITVWDFCTRFYAMAKEVQQHGMDWVHNHVDIVGNTTAGQFLIRSGPDLWKASRKVLDGLLYVAVDDAQWVDNLQIVFLCVEGAAITSVAACYLAYLLKEVSEQRYKLYSTFMHIPLGLTRALASQNTTLTVDVSDLSGDQYIDYDARFDLLCLYIGL</sequence>
<name>A0A8J4EYK4_9CHLO</name>
<evidence type="ECO:0000256" key="1">
    <source>
        <dbReference type="SAM" id="Phobius"/>
    </source>
</evidence>
<dbReference type="PANTHER" id="PTHR31600">
    <property type="entry name" value="TINY MACROCYSTS PROTEIN B-RELATED"/>
    <property type="match status" value="1"/>
</dbReference>
<keyword evidence="1" id="KW-1133">Transmembrane helix</keyword>
<dbReference type="AlphaFoldDB" id="A0A8J4EYK4"/>
<dbReference type="InterPro" id="IPR052994">
    <property type="entry name" value="Tiny_macrocysts_regulators"/>
</dbReference>
<feature type="transmembrane region" description="Helical" evidence="1">
    <location>
        <begin position="20"/>
        <end position="42"/>
    </location>
</feature>